<organism evidence="1 2">
    <name type="scientific">Brenneria goodwinii</name>
    <dbReference type="NCBI Taxonomy" id="1109412"/>
    <lineage>
        <taxon>Bacteria</taxon>
        <taxon>Pseudomonadati</taxon>
        <taxon>Pseudomonadota</taxon>
        <taxon>Gammaproteobacteria</taxon>
        <taxon>Enterobacterales</taxon>
        <taxon>Pectobacteriaceae</taxon>
        <taxon>Brenneria</taxon>
    </lineage>
</organism>
<gene>
    <name evidence="1" type="ORF">BN1221_01137</name>
</gene>
<evidence type="ECO:0000313" key="2">
    <source>
        <dbReference type="Proteomes" id="UP000044377"/>
    </source>
</evidence>
<dbReference type="AlphaFoldDB" id="A0A0G4JSR9"/>
<dbReference type="Proteomes" id="UP000044377">
    <property type="component" value="Unassembled WGS sequence"/>
</dbReference>
<sequence length="40" mass="4522">MVKHTLTVKPRSFMNSVVDSHSSLRLVRTGKKTAAAEFYK</sequence>
<protein>
    <submittedName>
        <fullName evidence="1">Uncharacterized protein</fullName>
    </submittedName>
</protein>
<evidence type="ECO:0000313" key="1">
    <source>
        <dbReference type="EMBL" id="CPR14790.1"/>
    </source>
</evidence>
<dbReference type="EMBL" id="CGIG01000001">
    <property type="protein sequence ID" value="CPR14790.1"/>
    <property type="molecule type" value="Genomic_DNA"/>
</dbReference>
<name>A0A0G4JSR9_9GAMM</name>
<accession>A0A0G4JSR9</accession>
<reference evidence="2" key="1">
    <citation type="submission" date="2015-01" db="EMBL/GenBank/DDBJ databases">
        <authorList>
            <person name="Paterson Steve"/>
        </authorList>
    </citation>
    <scope>NUCLEOTIDE SEQUENCE [LARGE SCALE GENOMIC DNA]</scope>
    <source>
        <strain evidence="2">OBR1</strain>
    </source>
</reference>
<keyword evidence="2" id="KW-1185">Reference proteome</keyword>
<proteinExistence type="predicted"/>